<feature type="region of interest" description="Disordered" evidence="1">
    <location>
        <begin position="109"/>
        <end position="144"/>
    </location>
</feature>
<dbReference type="Proteomes" id="UP000762676">
    <property type="component" value="Unassembled WGS sequence"/>
</dbReference>
<evidence type="ECO:0000256" key="2">
    <source>
        <dbReference type="SAM" id="Phobius"/>
    </source>
</evidence>
<gene>
    <name evidence="3" type="ORF">ElyMa_003971100</name>
</gene>
<keyword evidence="2" id="KW-0472">Membrane</keyword>
<evidence type="ECO:0000313" key="4">
    <source>
        <dbReference type="Proteomes" id="UP000762676"/>
    </source>
</evidence>
<feature type="compositionally biased region" description="Basic residues" evidence="1">
    <location>
        <begin position="286"/>
        <end position="305"/>
    </location>
</feature>
<comment type="caution">
    <text evidence="3">The sequence shown here is derived from an EMBL/GenBank/DDBJ whole genome shotgun (WGS) entry which is preliminary data.</text>
</comment>
<feature type="compositionally biased region" description="Basic and acidic residues" evidence="1">
    <location>
        <begin position="215"/>
        <end position="232"/>
    </location>
</feature>
<feature type="region of interest" description="Disordered" evidence="1">
    <location>
        <begin position="207"/>
        <end position="324"/>
    </location>
</feature>
<reference evidence="3 4" key="1">
    <citation type="journal article" date="2021" name="Elife">
        <title>Chloroplast acquisition without the gene transfer in kleptoplastic sea slugs, Plakobranchus ocellatus.</title>
        <authorList>
            <person name="Maeda T."/>
            <person name="Takahashi S."/>
            <person name="Yoshida T."/>
            <person name="Shimamura S."/>
            <person name="Takaki Y."/>
            <person name="Nagai Y."/>
            <person name="Toyoda A."/>
            <person name="Suzuki Y."/>
            <person name="Arimoto A."/>
            <person name="Ishii H."/>
            <person name="Satoh N."/>
            <person name="Nishiyama T."/>
            <person name="Hasebe M."/>
            <person name="Maruyama T."/>
            <person name="Minagawa J."/>
            <person name="Obokata J."/>
            <person name="Shigenobu S."/>
        </authorList>
    </citation>
    <scope>NUCLEOTIDE SEQUENCE [LARGE SCALE GENOMIC DNA]</scope>
</reference>
<keyword evidence="2" id="KW-1133">Transmembrane helix</keyword>
<organism evidence="3 4">
    <name type="scientific">Elysia marginata</name>
    <dbReference type="NCBI Taxonomy" id="1093978"/>
    <lineage>
        <taxon>Eukaryota</taxon>
        <taxon>Metazoa</taxon>
        <taxon>Spiralia</taxon>
        <taxon>Lophotrochozoa</taxon>
        <taxon>Mollusca</taxon>
        <taxon>Gastropoda</taxon>
        <taxon>Heterobranchia</taxon>
        <taxon>Euthyneura</taxon>
        <taxon>Panpulmonata</taxon>
        <taxon>Sacoglossa</taxon>
        <taxon>Placobranchoidea</taxon>
        <taxon>Plakobranchidae</taxon>
        <taxon>Elysia</taxon>
    </lineage>
</organism>
<dbReference type="EMBL" id="BMAT01008081">
    <property type="protein sequence ID" value="GFR77537.1"/>
    <property type="molecule type" value="Genomic_DNA"/>
</dbReference>
<feature type="transmembrane region" description="Helical" evidence="2">
    <location>
        <begin position="12"/>
        <end position="33"/>
    </location>
</feature>
<keyword evidence="4" id="KW-1185">Reference proteome</keyword>
<feature type="compositionally biased region" description="Basic and acidic residues" evidence="1">
    <location>
        <begin position="248"/>
        <end position="285"/>
    </location>
</feature>
<feature type="compositionally biased region" description="Polar residues" evidence="1">
    <location>
        <begin position="233"/>
        <end position="246"/>
    </location>
</feature>
<proteinExistence type="predicted"/>
<dbReference type="InterPro" id="IPR009003">
    <property type="entry name" value="Peptidase_S1_PA"/>
</dbReference>
<evidence type="ECO:0000256" key="1">
    <source>
        <dbReference type="SAM" id="MobiDB-lite"/>
    </source>
</evidence>
<dbReference type="AlphaFoldDB" id="A0AAV4FWC6"/>
<accession>A0AAV4FWC6</accession>
<sequence>MRAGLSQFISRLSLIVALLVFLSIYSVSGFFRYHVSVGRSYPMFRDQDASHECRTLREIFSYENCPRHTCKRGRKARSHCCTVTQRGVFGTEETGCRCNISAHCLKNQHDRKKFPPSRRPPPVQQPRPIKSGLPARLTQSSRQDGRLYDGPGYCSYEFEINFYNECPMEFCNVSKMSDRNIVCCKRRQLFSLPEICLCHPSRSCDLPDLPEPEDSYSREDDETPRGESDSKGNKTPSDQSDNSSSDTVDDKPDDSSSEKSRDSSIERADDSSIEKSDKKKDDKAGKKSGRKSGKTRGKKNKKSSKKPKDNNNDDEDDKDSTPTSLCAGRLRLLNADKVKDPCKYKGIAQLTRVDDKGDALVCNAVYTIAQIGGSVQRTFLTPQACGILTRDKTQDLRLELQVGDQKYPVQPPIFSTAEGPNGNWYIKIASRYANLFRDLGSCQSNACPYDPGAMRGKVDFNDCKAVSYGATDAATFTTDGLYETSIAFYPGGCLNQKDFFGADNTLCFRTLDEENAYCANDAGAPVYCRSPSTKEWILLGVLAFQNKCDTQAELKVIPFPL</sequence>
<evidence type="ECO:0000313" key="3">
    <source>
        <dbReference type="EMBL" id="GFR77537.1"/>
    </source>
</evidence>
<evidence type="ECO:0008006" key="5">
    <source>
        <dbReference type="Google" id="ProtNLM"/>
    </source>
</evidence>
<protein>
    <recommendedName>
        <fullName evidence="5">GON domain-containing protein</fullName>
    </recommendedName>
</protein>
<dbReference type="InterPro" id="IPR043504">
    <property type="entry name" value="Peptidase_S1_PA_chymotrypsin"/>
</dbReference>
<dbReference type="Gene3D" id="2.40.10.10">
    <property type="entry name" value="Trypsin-like serine proteases"/>
    <property type="match status" value="1"/>
</dbReference>
<name>A0AAV4FWC6_9GAST</name>
<keyword evidence="2" id="KW-0812">Transmembrane</keyword>
<dbReference type="SUPFAM" id="SSF50494">
    <property type="entry name" value="Trypsin-like serine proteases"/>
    <property type="match status" value="1"/>
</dbReference>